<dbReference type="EMBL" id="VLKN01000007">
    <property type="protein sequence ID" value="TWI00276.1"/>
    <property type="molecule type" value="Genomic_DNA"/>
</dbReference>
<dbReference type="InterPro" id="IPR036942">
    <property type="entry name" value="Beta-barrel_TonB_sf"/>
</dbReference>
<dbReference type="Pfam" id="PF00593">
    <property type="entry name" value="TonB_dep_Rec_b-barrel"/>
    <property type="match status" value="1"/>
</dbReference>
<reference evidence="9 10" key="1">
    <citation type="journal article" date="2015" name="Stand. Genomic Sci.">
        <title>Genomic Encyclopedia of Bacterial and Archaeal Type Strains, Phase III: the genomes of soil and plant-associated and newly described type strains.</title>
        <authorList>
            <person name="Whitman W.B."/>
            <person name="Woyke T."/>
            <person name="Klenk H.P."/>
            <person name="Zhou Y."/>
            <person name="Lilburn T.G."/>
            <person name="Beck B.J."/>
            <person name="De Vos P."/>
            <person name="Vandamme P."/>
            <person name="Eisen J.A."/>
            <person name="Garrity G."/>
            <person name="Hugenholtz P."/>
            <person name="Kyrpides N.C."/>
        </authorList>
    </citation>
    <scope>NUCLEOTIDE SEQUENCE [LARGE SCALE GENOMIC DNA]</scope>
    <source>
        <strain evidence="9 10">CGMCC 1.10821</strain>
    </source>
</reference>
<feature type="domain" description="TonB-dependent receptor-like beta-barrel" evidence="8">
    <location>
        <begin position="201"/>
        <end position="601"/>
    </location>
</feature>
<comment type="caution">
    <text evidence="9">The sequence shown here is derived from an EMBL/GenBank/DDBJ whole genome shotgun (WGS) entry which is preliminary data.</text>
</comment>
<gene>
    <name evidence="9" type="ORF">IP90_02822</name>
</gene>
<dbReference type="AlphaFoldDB" id="A0A562KYD7"/>
<sequence>MAATASGVAAQAQDDVAGSADDAFGSRIGQESIGLYSESMVRGFDLQQAGNYRIEDVYFVRAAGPTDAIVASSQIRVGASALPIDFPAPSGIVQYRLLPGERERGRIEFGFQHLLDSNPRPYLRGFFTRRSDDGRFSLSGGLLGSPSARYMFGNEARYYGVGLVPRLRLGEHWQITGFHGLYVQRYQADVGFVAADGVRLPQVERLRYLGQAWSRFDTRNVTSGAIVSSDARDNAWDYSLSTVRSRVDRPRSDFNLFTGIDAAGRTSASTLVARDRGIDSQALEGIARRDWTGERQRHELTLLARSRHSDYRNPRTTVLDVGNASIWGPVPQLPAPGDRAAGQGSTRIAQHEWGLGWRYQHRRGFAADIGIRRVVIDETVAQASGVRATRNSAQWLYNGSLVAPLSSRLTAFVAATRGIEEAGSAPENAANRFQVLPPVLARQSELGLKWQPVPTLSLIGTLFEIEKPEPGFDAGNVYRFLDDVRHRGVEVSLAGDVAEGLHVVAGASWMRMRLRGERVEAGEIGEQPVGRSAKLALASFDYAPTRWRGFSIDADATYYGPRFIDDRNRYRTPGYTLFNVGMRYRFAWNAVPAVLRLRVYNATDRYAWTVGGSGIQSYEPERRVMLSLALGE</sequence>
<dbReference type="GO" id="GO:0009279">
    <property type="term" value="C:cell outer membrane"/>
    <property type="evidence" value="ECO:0007669"/>
    <property type="project" value="UniProtKB-SubCell"/>
</dbReference>
<keyword evidence="7" id="KW-0998">Cell outer membrane</keyword>
<evidence type="ECO:0000259" key="8">
    <source>
        <dbReference type="Pfam" id="PF00593"/>
    </source>
</evidence>
<dbReference type="Gene3D" id="2.40.170.20">
    <property type="entry name" value="TonB-dependent receptor, beta-barrel domain"/>
    <property type="match status" value="1"/>
</dbReference>
<dbReference type="Proteomes" id="UP000315167">
    <property type="component" value="Unassembled WGS sequence"/>
</dbReference>
<keyword evidence="4" id="KW-0812">Transmembrane</keyword>
<evidence type="ECO:0000256" key="7">
    <source>
        <dbReference type="ARBA" id="ARBA00023237"/>
    </source>
</evidence>
<keyword evidence="5" id="KW-0798">TonB box</keyword>
<accession>A0A562KYD7</accession>
<dbReference type="SUPFAM" id="SSF56935">
    <property type="entry name" value="Porins"/>
    <property type="match status" value="1"/>
</dbReference>
<dbReference type="RefSeq" id="WP_144900310.1">
    <property type="nucleotide sequence ID" value="NZ_VLKN01000007.1"/>
</dbReference>
<keyword evidence="6" id="KW-0472">Membrane</keyword>
<keyword evidence="2" id="KW-0813">Transport</keyword>
<protein>
    <submittedName>
        <fullName evidence="9">Iron complex outermembrane receptor protein</fullName>
    </submittedName>
</protein>
<dbReference type="InterPro" id="IPR000531">
    <property type="entry name" value="Beta-barrel_TonB"/>
</dbReference>
<dbReference type="InterPro" id="IPR039426">
    <property type="entry name" value="TonB-dep_rcpt-like"/>
</dbReference>
<name>A0A562KYD7_9GAMM</name>
<dbReference type="GO" id="GO:0015344">
    <property type="term" value="F:siderophore uptake transmembrane transporter activity"/>
    <property type="evidence" value="ECO:0007669"/>
    <property type="project" value="TreeGrafter"/>
</dbReference>
<evidence type="ECO:0000256" key="2">
    <source>
        <dbReference type="ARBA" id="ARBA00022448"/>
    </source>
</evidence>
<keyword evidence="9" id="KW-0675">Receptor</keyword>
<evidence type="ECO:0000313" key="10">
    <source>
        <dbReference type="Proteomes" id="UP000315167"/>
    </source>
</evidence>
<comment type="subcellular location">
    <subcellularLocation>
        <location evidence="1">Cell outer membrane</location>
        <topology evidence="1">Multi-pass membrane protein</topology>
    </subcellularLocation>
</comment>
<dbReference type="PANTHER" id="PTHR32552:SF82">
    <property type="entry name" value="FCUA PROTEIN"/>
    <property type="match status" value="1"/>
</dbReference>
<evidence type="ECO:0000256" key="6">
    <source>
        <dbReference type="ARBA" id="ARBA00023136"/>
    </source>
</evidence>
<evidence type="ECO:0000256" key="3">
    <source>
        <dbReference type="ARBA" id="ARBA00022452"/>
    </source>
</evidence>
<keyword evidence="3" id="KW-1134">Transmembrane beta strand</keyword>
<organism evidence="9 10">
    <name type="scientific">Luteimonas cucumeris</name>
    <dbReference type="NCBI Taxonomy" id="985012"/>
    <lineage>
        <taxon>Bacteria</taxon>
        <taxon>Pseudomonadati</taxon>
        <taxon>Pseudomonadota</taxon>
        <taxon>Gammaproteobacteria</taxon>
        <taxon>Lysobacterales</taxon>
        <taxon>Lysobacteraceae</taxon>
        <taxon>Luteimonas</taxon>
    </lineage>
</organism>
<dbReference type="OrthoDB" id="8732650at2"/>
<evidence type="ECO:0000256" key="1">
    <source>
        <dbReference type="ARBA" id="ARBA00004571"/>
    </source>
</evidence>
<evidence type="ECO:0000256" key="5">
    <source>
        <dbReference type="ARBA" id="ARBA00023077"/>
    </source>
</evidence>
<keyword evidence="10" id="KW-1185">Reference proteome</keyword>
<evidence type="ECO:0000256" key="4">
    <source>
        <dbReference type="ARBA" id="ARBA00022692"/>
    </source>
</evidence>
<proteinExistence type="predicted"/>
<evidence type="ECO:0000313" key="9">
    <source>
        <dbReference type="EMBL" id="TWI00276.1"/>
    </source>
</evidence>
<dbReference type="PANTHER" id="PTHR32552">
    <property type="entry name" value="FERRICHROME IRON RECEPTOR-RELATED"/>
    <property type="match status" value="1"/>
</dbReference>